<dbReference type="EMBL" id="CAMXCT020000038">
    <property type="protein sequence ID" value="CAL1126226.1"/>
    <property type="molecule type" value="Genomic_DNA"/>
</dbReference>
<evidence type="ECO:0000313" key="5">
    <source>
        <dbReference type="Proteomes" id="UP001152797"/>
    </source>
</evidence>
<dbReference type="OrthoDB" id="10400014at2759"/>
<evidence type="ECO:0000313" key="3">
    <source>
        <dbReference type="EMBL" id="CAL1126226.1"/>
    </source>
</evidence>
<reference evidence="2" key="1">
    <citation type="submission" date="2022-10" db="EMBL/GenBank/DDBJ databases">
        <authorList>
            <person name="Chen Y."/>
            <person name="Dougan E. K."/>
            <person name="Chan C."/>
            <person name="Rhodes N."/>
            <person name="Thang M."/>
        </authorList>
    </citation>
    <scope>NUCLEOTIDE SEQUENCE</scope>
</reference>
<keyword evidence="5" id="KW-1185">Reference proteome</keyword>
<evidence type="ECO:0000256" key="1">
    <source>
        <dbReference type="SAM" id="MobiDB-lite"/>
    </source>
</evidence>
<dbReference type="EMBL" id="CAMXCT030000038">
    <property type="protein sequence ID" value="CAL4760163.1"/>
    <property type="molecule type" value="Genomic_DNA"/>
</dbReference>
<feature type="compositionally biased region" description="Basic and acidic residues" evidence="1">
    <location>
        <begin position="91"/>
        <end position="115"/>
    </location>
</feature>
<dbReference type="AlphaFoldDB" id="A0A9P1BJQ1"/>
<reference evidence="3" key="2">
    <citation type="submission" date="2024-04" db="EMBL/GenBank/DDBJ databases">
        <authorList>
            <person name="Chen Y."/>
            <person name="Shah S."/>
            <person name="Dougan E. K."/>
            <person name="Thang M."/>
            <person name="Chan C."/>
        </authorList>
    </citation>
    <scope>NUCLEOTIDE SEQUENCE [LARGE SCALE GENOMIC DNA]</scope>
</reference>
<name>A0A9P1BJQ1_9DINO</name>
<protein>
    <submittedName>
        <fullName evidence="4">SET domain-containing protein</fullName>
    </submittedName>
</protein>
<feature type="region of interest" description="Disordered" evidence="1">
    <location>
        <begin position="13"/>
        <end position="45"/>
    </location>
</feature>
<feature type="compositionally biased region" description="Low complexity" evidence="1">
    <location>
        <begin position="35"/>
        <end position="45"/>
    </location>
</feature>
<comment type="caution">
    <text evidence="2">The sequence shown here is derived from an EMBL/GenBank/DDBJ whole genome shotgun (WGS) entry which is preliminary data.</text>
</comment>
<evidence type="ECO:0000313" key="2">
    <source>
        <dbReference type="EMBL" id="CAI3972851.1"/>
    </source>
</evidence>
<dbReference type="EMBL" id="CAMXCT010000038">
    <property type="protein sequence ID" value="CAI3972851.1"/>
    <property type="molecule type" value="Genomic_DNA"/>
</dbReference>
<organism evidence="2">
    <name type="scientific">Cladocopium goreaui</name>
    <dbReference type="NCBI Taxonomy" id="2562237"/>
    <lineage>
        <taxon>Eukaryota</taxon>
        <taxon>Sar</taxon>
        <taxon>Alveolata</taxon>
        <taxon>Dinophyceae</taxon>
        <taxon>Suessiales</taxon>
        <taxon>Symbiodiniaceae</taxon>
        <taxon>Cladocopium</taxon>
    </lineage>
</organism>
<sequence>MSLEVPSRAAWQALLPRPVPSAPSVPRETPGGGSSSSARRPGVALSSLSSLSSAPLVALGAWRSSRGRPGRFRAVRCALPSGLELDTSPDISERPEKRLVPELSRYEDPDDPVRPPAPLRDRAGLWAPPSPEAIGAPEVLVVGLGRRLRVAPEDGPRARLGVGALEALQRRYQIRSYFDADVQGYMATCKASLDKSGRAGVQKIHLMQPLIDDDFDVPTRRAMRLRAFAESRHQNLQSSLQDEARVLFQEASVSKAGKAKPEAVHPQCLKDFDRCTIQVGADIYGPGKAKDDLEEARARFAERLCRECSPCSAAALHVVSALCSQLSMAHLSTVSFSGPHSYALPGGCTKARIHLRKEKKDLLLTIERSAAQFESFSLPEDGEVRDCHKSSFINESAELRLLCSDEGVLIDLLDAREAILLCFPDQRVVVHDGLPLNFASPPAGQSTCGDLPRALLRHLLSMLLSKSKVA</sequence>
<dbReference type="Proteomes" id="UP001152797">
    <property type="component" value="Unassembled WGS sequence"/>
</dbReference>
<gene>
    <name evidence="2" type="ORF">C1SCF055_LOCUS1394</name>
</gene>
<accession>A0A9P1BJQ1</accession>
<feature type="region of interest" description="Disordered" evidence="1">
    <location>
        <begin position="83"/>
        <end position="115"/>
    </location>
</feature>
<proteinExistence type="predicted"/>
<evidence type="ECO:0000313" key="4">
    <source>
        <dbReference type="EMBL" id="CAL4760163.1"/>
    </source>
</evidence>